<evidence type="ECO:0000256" key="19">
    <source>
        <dbReference type="ARBA" id="ARBA00044770"/>
    </source>
</evidence>
<evidence type="ECO:0000256" key="16">
    <source>
        <dbReference type="ARBA" id="ARBA00038053"/>
    </source>
</evidence>
<gene>
    <name evidence="22" type="primary">ftsW</name>
    <name evidence="22" type="ORF">CEE37_02695</name>
</gene>
<sequence length="377" mass="41738">MPGKIQKNSILGFTFPQSESLHGDRLFILSIALLCAVGILMVYSSSFYMAWQDFRNPYYFLKRHSLRLLIGFVAFMAAYKFNYHHLRRWSIIPLIISIILLIWVLITGSRWISVGGITLQPSEFARIALLVYLADWCSRNANKLRQSPKGFLFVLTLVMITTGLVMAEPSYSAAVMILISGVALLVMSGVKWRYLIAAALPILPVAGYMAVAASYRFRRVFSFLNPLADPQGAGYHTIQSKIAVGSGQIWGFGFGMSGQKFHFLPESHCDFIFSILCEERGFIGAALVLLLFILFFWRGIRIAVKARDHFGFLLAGSLIFCIAFFALVNIGVALGSLPVTGLPLPFISYGGSALITNLLACGIVLNVSKHNNSPELT</sequence>
<evidence type="ECO:0000313" key="22">
    <source>
        <dbReference type="EMBL" id="TKJ41488.1"/>
    </source>
</evidence>
<keyword evidence="12" id="KW-0131">Cell cycle</keyword>
<evidence type="ECO:0000256" key="5">
    <source>
        <dbReference type="ARBA" id="ARBA00022676"/>
    </source>
</evidence>
<dbReference type="Proteomes" id="UP000319619">
    <property type="component" value="Unassembled WGS sequence"/>
</dbReference>
<dbReference type="PANTHER" id="PTHR30474:SF2">
    <property type="entry name" value="PEPTIDOGLYCAN GLYCOSYLTRANSFERASE FTSW-RELATED"/>
    <property type="match status" value="1"/>
</dbReference>
<evidence type="ECO:0000256" key="6">
    <source>
        <dbReference type="ARBA" id="ARBA00022679"/>
    </source>
</evidence>
<dbReference type="AlphaFoldDB" id="A0A532V2W5"/>
<keyword evidence="6" id="KW-0808">Transferase</keyword>
<keyword evidence="11 21" id="KW-0472">Membrane</keyword>
<feature type="transmembrane region" description="Helical" evidence="21">
    <location>
        <begin position="281"/>
        <end position="300"/>
    </location>
</feature>
<dbReference type="InterPro" id="IPR013437">
    <property type="entry name" value="FtsW"/>
</dbReference>
<dbReference type="Pfam" id="PF01098">
    <property type="entry name" value="FTSW_RODA_SPOVE"/>
    <property type="match status" value="1"/>
</dbReference>
<keyword evidence="9" id="KW-0573">Peptidoglycan synthesis</keyword>
<evidence type="ECO:0000256" key="12">
    <source>
        <dbReference type="ARBA" id="ARBA00023306"/>
    </source>
</evidence>
<dbReference type="EMBL" id="NJBN01000002">
    <property type="protein sequence ID" value="TKJ41488.1"/>
    <property type="molecule type" value="Genomic_DNA"/>
</dbReference>
<proteinExistence type="inferred from homology"/>
<dbReference type="EC" id="2.4.99.28" evidence="19"/>
<dbReference type="GO" id="GO:0008360">
    <property type="term" value="P:regulation of cell shape"/>
    <property type="evidence" value="ECO:0007669"/>
    <property type="project" value="UniProtKB-KW"/>
</dbReference>
<feature type="transmembrane region" description="Helical" evidence="21">
    <location>
        <begin position="89"/>
        <end position="106"/>
    </location>
</feature>
<feature type="transmembrane region" description="Helical" evidence="21">
    <location>
        <begin position="26"/>
        <end position="44"/>
    </location>
</feature>
<keyword evidence="7 21" id="KW-0812">Transmembrane</keyword>
<keyword evidence="4" id="KW-0132">Cell division</keyword>
<feature type="transmembrane region" description="Helical" evidence="21">
    <location>
        <begin position="150"/>
        <end position="167"/>
    </location>
</feature>
<evidence type="ECO:0000256" key="8">
    <source>
        <dbReference type="ARBA" id="ARBA00022960"/>
    </source>
</evidence>
<comment type="similarity">
    <text evidence="16">Belongs to the SEDS family. FtsW subfamily.</text>
</comment>
<evidence type="ECO:0000256" key="9">
    <source>
        <dbReference type="ARBA" id="ARBA00022984"/>
    </source>
</evidence>
<evidence type="ECO:0000256" key="10">
    <source>
        <dbReference type="ARBA" id="ARBA00022989"/>
    </source>
</evidence>
<accession>A0A532V2W5</accession>
<dbReference type="GO" id="GO:0008955">
    <property type="term" value="F:peptidoglycan glycosyltransferase activity"/>
    <property type="evidence" value="ECO:0007669"/>
    <property type="project" value="UniProtKB-EC"/>
</dbReference>
<dbReference type="GO" id="GO:0032153">
    <property type="term" value="C:cell division site"/>
    <property type="evidence" value="ECO:0007669"/>
    <property type="project" value="TreeGrafter"/>
</dbReference>
<organism evidence="22 23">
    <name type="scientific">candidate division LCP-89 bacterium B3_LCP</name>
    <dbReference type="NCBI Taxonomy" id="2012998"/>
    <lineage>
        <taxon>Bacteria</taxon>
        <taxon>Pseudomonadati</taxon>
        <taxon>Bacteria division LCP-89</taxon>
    </lineage>
</organism>
<feature type="transmembrane region" description="Helical" evidence="21">
    <location>
        <begin position="173"/>
        <end position="190"/>
    </location>
</feature>
<evidence type="ECO:0000256" key="7">
    <source>
        <dbReference type="ARBA" id="ARBA00022692"/>
    </source>
</evidence>
<feature type="transmembrane region" description="Helical" evidence="21">
    <location>
        <begin position="197"/>
        <end position="217"/>
    </location>
</feature>
<keyword evidence="8" id="KW-0133">Cell shape</keyword>
<evidence type="ECO:0000256" key="20">
    <source>
        <dbReference type="ARBA" id="ARBA00049902"/>
    </source>
</evidence>
<keyword evidence="10 21" id="KW-1133">Transmembrane helix</keyword>
<evidence type="ECO:0000313" key="23">
    <source>
        <dbReference type="Proteomes" id="UP000319619"/>
    </source>
</evidence>
<evidence type="ECO:0000256" key="14">
    <source>
        <dbReference type="ARBA" id="ARBA00032370"/>
    </source>
</evidence>
<evidence type="ECO:0000256" key="3">
    <source>
        <dbReference type="ARBA" id="ARBA00022475"/>
    </source>
</evidence>
<dbReference type="GO" id="GO:0005886">
    <property type="term" value="C:plasma membrane"/>
    <property type="evidence" value="ECO:0007669"/>
    <property type="project" value="UniProtKB-SubCell"/>
</dbReference>
<comment type="subcellular location">
    <subcellularLocation>
        <location evidence="1">Cell membrane</location>
        <topology evidence="1">Multi-pass membrane protein</topology>
    </subcellularLocation>
</comment>
<evidence type="ECO:0000256" key="17">
    <source>
        <dbReference type="ARBA" id="ARBA00041185"/>
    </source>
</evidence>
<reference evidence="22 23" key="1">
    <citation type="submission" date="2017-06" db="EMBL/GenBank/DDBJ databases">
        <title>Novel microbial phyla capable of carbon fixation and sulfur reduction in deep-sea sediments.</title>
        <authorList>
            <person name="Huang J."/>
            <person name="Baker B."/>
            <person name="Wang Y."/>
        </authorList>
    </citation>
    <scope>NUCLEOTIDE SEQUENCE [LARGE SCALE GENOMIC DNA]</scope>
    <source>
        <strain evidence="22">B3_LCP</strain>
    </source>
</reference>
<feature type="transmembrane region" description="Helical" evidence="21">
    <location>
        <begin position="346"/>
        <end position="367"/>
    </location>
</feature>
<dbReference type="GO" id="GO:0009252">
    <property type="term" value="P:peptidoglycan biosynthetic process"/>
    <property type="evidence" value="ECO:0007669"/>
    <property type="project" value="UniProtKB-KW"/>
</dbReference>
<dbReference type="PANTHER" id="PTHR30474">
    <property type="entry name" value="CELL CYCLE PROTEIN"/>
    <property type="match status" value="1"/>
</dbReference>
<keyword evidence="5" id="KW-0328">Glycosyltransferase</keyword>
<feature type="transmembrane region" description="Helical" evidence="21">
    <location>
        <begin position="118"/>
        <end position="138"/>
    </location>
</feature>
<dbReference type="NCBIfam" id="TIGR02614">
    <property type="entry name" value="ftsW"/>
    <property type="match status" value="1"/>
</dbReference>
<comment type="pathway">
    <text evidence="2">Cell wall biogenesis; peptidoglycan biosynthesis.</text>
</comment>
<evidence type="ECO:0000256" key="13">
    <source>
        <dbReference type="ARBA" id="ARBA00023316"/>
    </source>
</evidence>
<evidence type="ECO:0000256" key="2">
    <source>
        <dbReference type="ARBA" id="ARBA00004752"/>
    </source>
</evidence>
<keyword evidence="13" id="KW-0961">Cell wall biogenesis/degradation</keyword>
<evidence type="ECO:0000256" key="11">
    <source>
        <dbReference type="ARBA" id="ARBA00023136"/>
    </source>
</evidence>
<evidence type="ECO:0000256" key="18">
    <source>
        <dbReference type="ARBA" id="ARBA00041418"/>
    </source>
</evidence>
<keyword evidence="3" id="KW-1003">Cell membrane</keyword>
<evidence type="ECO:0000256" key="1">
    <source>
        <dbReference type="ARBA" id="ARBA00004651"/>
    </source>
</evidence>
<dbReference type="GO" id="GO:0071555">
    <property type="term" value="P:cell wall organization"/>
    <property type="evidence" value="ECO:0007669"/>
    <property type="project" value="UniProtKB-KW"/>
</dbReference>
<feature type="transmembrane region" description="Helical" evidence="21">
    <location>
        <begin position="312"/>
        <end position="334"/>
    </location>
</feature>
<dbReference type="InterPro" id="IPR001182">
    <property type="entry name" value="FtsW/RodA"/>
</dbReference>
<feature type="transmembrane region" description="Helical" evidence="21">
    <location>
        <begin position="64"/>
        <end position="82"/>
    </location>
</feature>
<comment type="catalytic activity">
    <reaction evidence="20">
        <text>[GlcNAc-(1-&gt;4)-Mur2Ac(oyl-L-Ala-gamma-D-Glu-L-Lys-D-Ala-D-Ala)](n)-di-trans,octa-cis-undecaprenyl diphosphate + beta-D-GlcNAc-(1-&gt;4)-Mur2Ac(oyl-L-Ala-gamma-D-Glu-L-Lys-D-Ala-D-Ala)-di-trans,octa-cis-undecaprenyl diphosphate = [GlcNAc-(1-&gt;4)-Mur2Ac(oyl-L-Ala-gamma-D-Glu-L-Lys-D-Ala-D-Ala)](n+1)-di-trans,octa-cis-undecaprenyl diphosphate + di-trans,octa-cis-undecaprenyl diphosphate + H(+)</text>
        <dbReference type="Rhea" id="RHEA:23708"/>
        <dbReference type="Rhea" id="RHEA-COMP:9602"/>
        <dbReference type="Rhea" id="RHEA-COMP:9603"/>
        <dbReference type="ChEBI" id="CHEBI:15378"/>
        <dbReference type="ChEBI" id="CHEBI:58405"/>
        <dbReference type="ChEBI" id="CHEBI:60033"/>
        <dbReference type="ChEBI" id="CHEBI:78435"/>
        <dbReference type="EC" id="2.4.99.28"/>
    </reaction>
</comment>
<protein>
    <recommendedName>
        <fullName evidence="17">Probable peptidoglycan glycosyltransferase FtsW</fullName>
        <ecNumber evidence="19">2.4.99.28</ecNumber>
    </recommendedName>
    <alternativeName>
        <fullName evidence="18">Cell division protein FtsW</fullName>
    </alternativeName>
    <alternativeName>
        <fullName evidence="15">Cell wall polymerase</fullName>
    </alternativeName>
    <alternativeName>
        <fullName evidence="14">Peptidoglycan polymerase</fullName>
    </alternativeName>
</protein>
<dbReference type="GO" id="GO:0051301">
    <property type="term" value="P:cell division"/>
    <property type="evidence" value="ECO:0007669"/>
    <property type="project" value="UniProtKB-KW"/>
</dbReference>
<evidence type="ECO:0000256" key="15">
    <source>
        <dbReference type="ARBA" id="ARBA00033270"/>
    </source>
</evidence>
<evidence type="ECO:0000256" key="21">
    <source>
        <dbReference type="SAM" id="Phobius"/>
    </source>
</evidence>
<name>A0A532V2W5_UNCL8</name>
<dbReference type="GO" id="GO:0015648">
    <property type="term" value="F:lipid-linked peptidoglycan transporter activity"/>
    <property type="evidence" value="ECO:0007669"/>
    <property type="project" value="TreeGrafter"/>
</dbReference>
<evidence type="ECO:0000256" key="4">
    <source>
        <dbReference type="ARBA" id="ARBA00022618"/>
    </source>
</evidence>
<comment type="caution">
    <text evidence="22">The sequence shown here is derived from an EMBL/GenBank/DDBJ whole genome shotgun (WGS) entry which is preliminary data.</text>
</comment>